<keyword evidence="2" id="KW-1185">Reference proteome</keyword>
<dbReference type="Proteomes" id="UP000291343">
    <property type="component" value="Unassembled WGS sequence"/>
</dbReference>
<gene>
    <name evidence="1" type="ORF">LSTR_LSTR004906</name>
</gene>
<reference evidence="1 2" key="1">
    <citation type="journal article" date="2017" name="Gigascience">
        <title>Genome sequence of the small brown planthopper, Laodelphax striatellus.</title>
        <authorList>
            <person name="Zhu J."/>
            <person name="Jiang F."/>
            <person name="Wang X."/>
            <person name="Yang P."/>
            <person name="Bao Y."/>
            <person name="Zhao W."/>
            <person name="Wang W."/>
            <person name="Lu H."/>
            <person name="Wang Q."/>
            <person name="Cui N."/>
            <person name="Li J."/>
            <person name="Chen X."/>
            <person name="Luo L."/>
            <person name="Yu J."/>
            <person name="Kang L."/>
            <person name="Cui F."/>
        </authorList>
    </citation>
    <scope>NUCLEOTIDE SEQUENCE [LARGE SCALE GENOMIC DNA]</scope>
    <source>
        <strain evidence="1">Lst14</strain>
    </source>
</reference>
<name>A0A482XNA6_LAOST</name>
<comment type="caution">
    <text evidence="1">The sequence shown here is derived from an EMBL/GenBank/DDBJ whole genome shotgun (WGS) entry which is preliminary data.</text>
</comment>
<evidence type="ECO:0000313" key="1">
    <source>
        <dbReference type="EMBL" id="RZF47197.1"/>
    </source>
</evidence>
<protein>
    <submittedName>
        <fullName evidence="1">Uncharacterized protein</fullName>
    </submittedName>
</protein>
<accession>A0A482XNA6</accession>
<sequence>MPASCEALRSTLCGDKNVVESRLDCTAVQLQQQQLSASLLHHYHQQQQRLQIMSGRLAASPCYKSWIISQPPM</sequence>
<dbReference type="InParanoid" id="A0A482XNA6"/>
<proteinExistence type="predicted"/>
<evidence type="ECO:0000313" key="2">
    <source>
        <dbReference type="Proteomes" id="UP000291343"/>
    </source>
</evidence>
<organism evidence="1 2">
    <name type="scientific">Laodelphax striatellus</name>
    <name type="common">Small brown planthopper</name>
    <name type="synonym">Delphax striatella</name>
    <dbReference type="NCBI Taxonomy" id="195883"/>
    <lineage>
        <taxon>Eukaryota</taxon>
        <taxon>Metazoa</taxon>
        <taxon>Ecdysozoa</taxon>
        <taxon>Arthropoda</taxon>
        <taxon>Hexapoda</taxon>
        <taxon>Insecta</taxon>
        <taxon>Pterygota</taxon>
        <taxon>Neoptera</taxon>
        <taxon>Paraneoptera</taxon>
        <taxon>Hemiptera</taxon>
        <taxon>Auchenorrhyncha</taxon>
        <taxon>Fulgoroidea</taxon>
        <taxon>Delphacidae</taxon>
        <taxon>Criomorphinae</taxon>
        <taxon>Laodelphax</taxon>
    </lineage>
</organism>
<dbReference type="EMBL" id="QKKF02004629">
    <property type="protein sequence ID" value="RZF47197.1"/>
    <property type="molecule type" value="Genomic_DNA"/>
</dbReference>
<dbReference type="AlphaFoldDB" id="A0A482XNA6"/>